<protein>
    <submittedName>
        <fullName evidence="2">Exopolysaccharide biosynthesis protein</fullName>
    </submittedName>
</protein>
<keyword evidence="3" id="KW-1185">Reference proteome</keyword>
<dbReference type="PANTHER" id="PTHR41795">
    <property type="entry name" value="EXOPOLYSACCHARIDE SYNTHESIS PROTEIN"/>
    <property type="match status" value="1"/>
</dbReference>
<dbReference type="Proteomes" id="UP001215827">
    <property type="component" value="Chromosome"/>
</dbReference>
<reference evidence="2 3" key="1">
    <citation type="submission" date="2023-03" db="EMBL/GenBank/DDBJ databases">
        <title>Altererythrobacter sp. CAU 1644 isolated from sand.</title>
        <authorList>
            <person name="Kim W."/>
        </authorList>
    </citation>
    <scope>NUCLEOTIDE SEQUENCE [LARGE SCALE GENOMIC DNA]</scope>
    <source>
        <strain evidence="2 3">CAU 1644</strain>
    </source>
</reference>
<dbReference type="Pfam" id="PF06055">
    <property type="entry name" value="ExoD"/>
    <property type="match status" value="1"/>
</dbReference>
<dbReference type="RefSeq" id="WP_278014748.1">
    <property type="nucleotide sequence ID" value="NZ_CP121106.1"/>
</dbReference>
<dbReference type="InterPro" id="IPR010331">
    <property type="entry name" value="ExoD"/>
</dbReference>
<dbReference type="EMBL" id="CP121106">
    <property type="protein sequence ID" value="WFL75980.1"/>
    <property type="molecule type" value="Genomic_DNA"/>
</dbReference>
<feature type="transmembrane region" description="Helical" evidence="1">
    <location>
        <begin position="39"/>
        <end position="57"/>
    </location>
</feature>
<feature type="transmembrane region" description="Helical" evidence="1">
    <location>
        <begin position="131"/>
        <end position="152"/>
    </location>
</feature>
<sequence length="208" mass="22479">MSHEPHSVEEAVEAIEDLAEKQDKVRIGDVVDEFGRRSYGPFLLIFALLELTPLGGIPGVPSFLALMCALVAVQMLLAGDHIWLPNWIEQRSVGADKLNKSAHKLEGIAEKLDHWFHGRLKQFTSAPMQKVAAVMILLLCLTVPPLEFLPFASSAPMLAIAAFGLALTVRDGLLMLIATALSVAAIGFGTYYYWNSNGSGGGGFLGIF</sequence>
<evidence type="ECO:0000256" key="1">
    <source>
        <dbReference type="SAM" id="Phobius"/>
    </source>
</evidence>
<keyword evidence="1" id="KW-1133">Transmembrane helix</keyword>
<name>A0ABY8FPF2_9SPHN</name>
<feature type="transmembrane region" description="Helical" evidence="1">
    <location>
        <begin position="172"/>
        <end position="194"/>
    </location>
</feature>
<dbReference type="PIRSF" id="PIRSF033239">
    <property type="entry name" value="ExoD"/>
    <property type="match status" value="1"/>
</dbReference>
<proteinExistence type="predicted"/>
<organism evidence="2 3">
    <name type="scientific">Altererythrobacter arenosus</name>
    <dbReference type="NCBI Taxonomy" id="3032592"/>
    <lineage>
        <taxon>Bacteria</taxon>
        <taxon>Pseudomonadati</taxon>
        <taxon>Pseudomonadota</taxon>
        <taxon>Alphaproteobacteria</taxon>
        <taxon>Sphingomonadales</taxon>
        <taxon>Erythrobacteraceae</taxon>
        <taxon>Altererythrobacter</taxon>
    </lineage>
</organism>
<dbReference type="PANTHER" id="PTHR41795:SF1">
    <property type="entry name" value="EXOPOLYSACCHARIDE SYNTHESIS PROTEIN"/>
    <property type="match status" value="1"/>
</dbReference>
<evidence type="ECO:0000313" key="2">
    <source>
        <dbReference type="EMBL" id="WFL75980.1"/>
    </source>
</evidence>
<evidence type="ECO:0000313" key="3">
    <source>
        <dbReference type="Proteomes" id="UP001215827"/>
    </source>
</evidence>
<accession>A0ABY8FPF2</accession>
<keyword evidence="1" id="KW-0472">Membrane</keyword>
<gene>
    <name evidence="2" type="ORF">P7228_08140</name>
</gene>
<keyword evidence="1" id="KW-0812">Transmembrane</keyword>